<dbReference type="Proteomes" id="UP001075001">
    <property type="component" value="Unassembled WGS sequence"/>
</dbReference>
<feature type="chain" id="PRO_5047295288" evidence="2">
    <location>
        <begin position="25"/>
        <end position="135"/>
    </location>
</feature>
<feature type="signal peptide" evidence="2">
    <location>
        <begin position="1"/>
        <end position="24"/>
    </location>
</feature>
<dbReference type="InterPro" id="IPR009468">
    <property type="entry name" value="DUF1090"/>
</dbReference>
<dbReference type="Pfam" id="PF06476">
    <property type="entry name" value="DUF1090"/>
    <property type="match status" value="1"/>
</dbReference>
<evidence type="ECO:0000256" key="1">
    <source>
        <dbReference type="SAM" id="MobiDB-lite"/>
    </source>
</evidence>
<dbReference type="RefSeq" id="WP_112213748.1">
    <property type="nucleotide sequence ID" value="NZ_CABGGQ010000009.1"/>
</dbReference>
<protein>
    <submittedName>
        <fullName evidence="3">DUF1090 domain-containing protein</fullName>
    </submittedName>
</protein>
<reference evidence="3" key="1">
    <citation type="submission" date="2023-03" db="EMBL/GenBank/DDBJ databases">
        <title>identification of new KPC variant in Klebsiella huaxiensis from the Hospital Sewage Samples in China.</title>
        <authorList>
            <person name="Wu Y."/>
        </authorList>
    </citation>
    <scope>NUCLEOTIDE SEQUENCE</scope>
    <source>
        <strain evidence="3">ZR-9</strain>
    </source>
</reference>
<proteinExistence type="predicted"/>
<keyword evidence="4" id="KW-1185">Reference proteome</keyword>
<evidence type="ECO:0000313" key="3">
    <source>
        <dbReference type="EMBL" id="MDG1645345.1"/>
    </source>
</evidence>
<comment type="caution">
    <text evidence="3">The sequence shown here is derived from an EMBL/GenBank/DDBJ whole genome shotgun (WGS) entry which is preliminary data.</text>
</comment>
<organism evidence="3 4">
    <name type="scientific">Klebsiella huaxiensis</name>
    <dbReference type="NCBI Taxonomy" id="2153354"/>
    <lineage>
        <taxon>Bacteria</taxon>
        <taxon>Pseudomonadati</taxon>
        <taxon>Pseudomonadota</taxon>
        <taxon>Gammaproteobacteria</taxon>
        <taxon>Enterobacterales</taxon>
        <taxon>Enterobacteriaceae</taxon>
        <taxon>Klebsiella/Raoultella group</taxon>
        <taxon>Klebsiella</taxon>
    </lineage>
</organism>
<evidence type="ECO:0000313" key="4">
    <source>
        <dbReference type="Proteomes" id="UP001075001"/>
    </source>
</evidence>
<dbReference type="EMBL" id="JAPQEX020000001">
    <property type="protein sequence ID" value="MDG1645345.1"/>
    <property type="molecule type" value="Genomic_DNA"/>
</dbReference>
<feature type="region of interest" description="Disordered" evidence="1">
    <location>
        <begin position="89"/>
        <end position="111"/>
    </location>
</feature>
<name>A0ABT6EM47_9ENTR</name>
<gene>
    <name evidence="3" type="ORF">OXR69_026285</name>
</gene>
<sequence>MKYIIKPLACFFLLNAMFSGIATASNTLHGCAEKEYRIQKQLEYARTYGNIHRVEGLERALKKTRLYCTDNKITSGWQEKVADKEEKVSERMADLHRAQASGEPDKIRKKEWKLQEAKDELREARSGLIQSINTH</sequence>
<evidence type="ECO:0000256" key="2">
    <source>
        <dbReference type="SAM" id="SignalP"/>
    </source>
</evidence>
<accession>A0ABT6EM47</accession>
<keyword evidence="2" id="KW-0732">Signal</keyword>